<evidence type="ECO:0000313" key="4">
    <source>
        <dbReference type="Proteomes" id="UP000226431"/>
    </source>
</evidence>
<dbReference type="Gene3D" id="1.10.600.10">
    <property type="entry name" value="Farnesyl Diphosphate Synthase"/>
    <property type="match status" value="1"/>
</dbReference>
<keyword evidence="2" id="KW-0456">Lyase</keyword>
<dbReference type="STRING" id="2004952.A0A2C5YPF1"/>
<evidence type="ECO:0000313" key="3">
    <source>
        <dbReference type="EMBL" id="PHH69606.1"/>
    </source>
</evidence>
<dbReference type="SUPFAM" id="SSF48576">
    <property type="entry name" value="Terpenoid synthases"/>
    <property type="match status" value="1"/>
</dbReference>
<evidence type="ECO:0000256" key="1">
    <source>
        <dbReference type="ARBA" id="ARBA00007946"/>
    </source>
</evidence>
<dbReference type="InterPro" id="IPR008949">
    <property type="entry name" value="Isoprenoid_synthase_dom_sf"/>
</dbReference>
<dbReference type="EMBL" id="NJES01000738">
    <property type="protein sequence ID" value="PHH69606.1"/>
    <property type="molecule type" value="Genomic_DNA"/>
</dbReference>
<reference evidence="3 4" key="1">
    <citation type="submission" date="2017-06" db="EMBL/GenBank/DDBJ databases">
        <title>Ant-infecting Ophiocordyceps genomes reveal a high diversity of potential behavioral manipulation genes and a possible major role for enterotoxins.</title>
        <authorList>
            <person name="De Bekker C."/>
            <person name="Evans H.C."/>
            <person name="Brachmann A."/>
            <person name="Hughes D.P."/>
        </authorList>
    </citation>
    <scope>NUCLEOTIDE SEQUENCE [LARGE SCALE GENOMIC DNA]</scope>
    <source>
        <strain evidence="3 4">Map16</strain>
    </source>
</reference>
<evidence type="ECO:0008006" key="5">
    <source>
        <dbReference type="Google" id="ProtNLM"/>
    </source>
</evidence>
<comment type="caution">
    <text evidence="3">The sequence shown here is derived from an EMBL/GenBank/DDBJ whole genome shotgun (WGS) entry which is preliminary data.</text>
</comment>
<dbReference type="Pfam" id="PF06330">
    <property type="entry name" value="TRI5"/>
    <property type="match status" value="1"/>
</dbReference>
<accession>A0A2C5YPF1</accession>
<dbReference type="InterPro" id="IPR024652">
    <property type="entry name" value="Trichodiene_synth"/>
</dbReference>
<dbReference type="GO" id="GO:0016838">
    <property type="term" value="F:carbon-oxygen lyase activity, acting on phosphates"/>
    <property type="evidence" value="ECO:0007669"/>
    <property type="project" value="InterPro"/>
</dbReference>
<dbReference type="OrthoDB" id="2998174at2759"/>
<comment type="similarity">
    <text evidence="1">Belongs to the trichodiene synthase family.</text>
</comment>
<keyword evidence="4" id="KW-1185">Reference proteome</keyword>
<dbReference type="Proteomes" id="UP000226431">
    <property type="component" value="Unassembled WGS sequence"/>
</dbReference>
<protein>
    <recommendedName>
        <fullName evidence="5">Trichodiene synthase</fullName>
    </recommendedName>
</protein>
<gene>
    <name evidence="3" type="ORF">CDD80_6616</name>
</gene>
<proteinExistence type="inferred from homology"/>
<dbReference type="AlphaFoldDB" id="A0A2C5YPF1"/>
<organism evidence="3 4">
    <name type="scientific">Ophiocordyceps camponoti-rufipedis</name>
    <dbReference type="NCBI Taxonomy" id="2004952"/>
    <lineage>
        <taxon>Eukaryota</taxon>
        <taxon>Fungi</taxon>
        <taxon>Dikarya</taxon>
        <taxon>Ascomycota</taxon>
        <taxon>Pezizomycotina</taxon>
        <taxon>Sordariomycetes</taxon>
        <taxon>Hypocreomycetidae</taxon>
        <taxon>Hypocreales</taxon>
        <taxon>Ophiocordycipitaceae</taxon>
        <taxon>Ophiocordyceps</taxon>
    </lineage>
</organism>
<evidence type="ECO:0000256" key="2">
    <source>
        <dbReference type="ARBA" id="ARBA00023239"/>
    </source>
</evidence>
<sequence length="364" mass="40721">MDTFNSHSTLYISSLRQYLDTIQYHDTNYSREERLAALQHIYSETIKHLPLLPPGIPPKTLQHVIQTSTQIVVCCWSKLPPPIMVDLSIYFVLLILLDDDGFESSGHESWDAAGDLLAGGQKRNVFWAAMAPHLGNFVRHYGGFCGLAILRSTLDFYTGCWVEKGGFGGFAGSLSFPWFLRNLNGLGDVSSVTMFPACMYDEETILNEITTVMAELTPSIVLVNDLFSFYKECGRDEAPNFIANRCKTEGLSLEDSLRSLTAETCESTARVLSVLKGRDAGVYDAVRGFVQGYVTWHICDDRYRLHELYDCCGEGSDEGRFREYFEEATAIGRFDVDEWAVPRDGIRNGESGGREAMARMGGKL</sequence>
<name>A0A2C5YPF1_9HYPO</name>